<organism evidence="2 3">
    <name type="scientific">Vespula squamosa</name>
    <name type="common">Southern yellow jacket</name>
    <name type="synonym">Wasp</name>
    <dbReference type="NCBI Taxonomy" id="30214"/>
    <lineage>
        <taxon>Eukaryota</taxon>
        <taxon>Metazoa</taxon>
        <taxon>Ecdysozoa</taxon>
        <taxon>Arthropoda</taxon>
        <taxon>Hexapoda</taxon>
        <taxon>Insecta</taxon>
        <taxon>Pterygota</taxon>
        <taxon>Neoptera</taxon>
        <taxon>Endopterygota</taxon>
        <taxon>Hymenoptera</taxon>
        <taxon>Apocrita</taxon>
        <taxon>Aculeata</taxon>
        <taxon>Vespoidea</taxon>
        <taxon>Vespidae</taxon>
        <taxon>Vespinae</taxon>
        <taxon>Vespula</taxon>
    </lineage>
</organism>
<dbReference type="AlphaFoldDB" id="A0ABD2C5Q0"/>
<feature type="compositionally biased region" description="Pro residues" evidence="1">
    <location>
        <begin position="92"/>
        <end position="105"/>
    </location>
</feature>
<protein>
    <submittedName>
        <fullName evidence="2">Uncharacterized protein</fullName>
    </submittedName>
</protein>
<accession>A0ABD2C5Q0</accession>
<reference evidence="2 3" key="1">
    <citation type="journal article" date="2024" name="Ann. Entomol. Soc. Am.">
        <title>Genomic analyses of the southern and eastern yellowjacket wasps (Hymenoptera: Vespidae) reveal evolutionary signatures of social life.</title>
        <authorList>
            <person name="Catto M.A."/>
            <person name="Caine P.B."/>
            <person name="Orr S.E."/>
            <person name="Hunt B.G."/>
            <person name="Goodisman M.A.D."/>
        </authorList>
    </citation>
    <scope>NUCLEOTIDE SEQUENCE [LARGE SCALE GENOMIC DNA]</scope>
    <source>
        <strain evidence="2">233</strain>
        <tissue evidence="2">Head and thorax</tissue>
    </source>
</reference>
<comment type="caution">
    <text evidence="2">The sequence shown here is derived from an EMBL/GenBank/DDBJ whole genome shotgun (WGS) entry which is preliminary data.</text>
</comment>
<dbReference type="EMBL" id="JAUDFV010000020">
    <property type="protein sequence ID" value="KAL2740364.1"/>
    <property type="molecule type" value="Genomic_DNA"/>
</dbReference>
<evidence type="ECO:0000313" key="3">
    <source>
        <dbReference type="Proteomes" id="UP001607302"/>
    </source>
</evidence>
<sequence length="121" mass="12903">MVQRTDWAAITAKRGTAKSGIIASTDICLAPPFHPHGFLIRSQTFEIIISSAVTEIGVTFIVIVSHRNRGCSGGNVTRTSIGIAFGLREARPYPPPTLVSPPPLSLPRSPSPATFFSRSSS</sequence>
<proteinExistence type="predicted"/>
<evidence type="ECO:0000313" key="2">
    <source>
        <dbReference type="EMBL" id="KAL2740364.1"/>
    </source>
</evidence>
<gene>
    <name evidence="2" type="ORF">V1478_000505</name>
</gene>
<feature type="region of interest" description="Disordered" evidence="1">
    <location>
        <begin position="89"/>
        <end position="121"/>
    </location>
</feature>
<dbReference type="Proteomes" id="UP001607302">
    <property type="component" value="Unassembled WGS sequence"/>
</dbReference>
<name>A0ABD2C5Q0_VESSQ</name>
<evidence type="ECO:0000256" key="1">
    <source>
        <dbReference type="SAM" id="MobiDB-lite"/>
    </source>
</evidence>
<keyword evidence="3" id="KW-1185">Reference proteome</keyword>